<protein>
    <submittedName>
        <fullName evidence="1">Uncharacterized protein</fullName>
    </submittedName>
</protein>
<name>A0A829D6J9_LEPIR</name>
<dbReference type="EMBL" id="AFJL02000120">
    <property type="protein sequence ID" value="EMY04595.1"/>
    <property type="molecule type" value="Genomic_DNA"/>
</dbReference>
<reference evidence="1 2" key="1">
    <citation type="submission" date="2013-02" db="EMBL/GenBank/DDBJ databases">
        <authorList>
            <person name="Harkins D.M."/>
            <person name="Durkin A.S."/>
            <person name="Brinkac L.M."/>
            <person name="Haft D.H."/>
            <person name="Selengut J.D."/>
            <person name="Sanka R."/>
            <person name="DePew J."/>
            <person name="Purushe J."/>
            <person name="Whelen A.C."/>
            <person name="Vinetz J.M."/>
            <person name="Sutton G.G."/>
            <person name="Nierman W.C."/>
            <person name="Fouts D.E."/>
        </authorList>
    </citation>
    <scope>NUCLEOTIDE SEQUENCE [LARGE SCALE GENOMIC DNA]</scope>
    <source>
        <strain evidence="1 2">2002000626</strain>
    </source>
</reference>
<evidence type="ECO:0000313" key="2">
    <source>
        <dbReference type="Proteomes" id="UP000012329"/>
    </source>
</evidence>
<gene>
    <name evidence="1" type="ORF">LEP1GSC029_4594</name>
</gene>
<organism evidence="1 2">
    <name type="scientific">Leptospira interrogans str. 2002000626</name>
    <dbReference type="NCBI Taxonomy" id="996803"/>
    <lineage>
        <taxon>Bacteria</taxon>
        <taxon>Pseudomonadati</taxon>
        <taxon>Spirochaetota</taxon>
        <taxon>Spirochaetia</taxon>
        <taxon>Leptospirales</taxon>
        <taxon>Leptospiraceae</taxon>
        <taxon>Leptospira</taxon>
    </lineage>
</organism>
<sequence length="40" mass="5006">MKTSYKRLIFLFKVENAQSIRFFVIRTMIYNESFITERKR</sequence>
<accession>A0A829D6J9</accession>
<dbReference type="AlphaFoldDB" id="A0A829D6J9"/>
<comment type="caution">
    <text evidence="1">The sequence shown here is derived from an EMBL/GenBank/DDBJ whole genome shotgun (WGS) entry which is preliminary data.</text>
</comment>
<proteinExistence type="predicted"/>
<dbReference type="Proteomes" id="UP000012329">
    <property type="component" value="Unassembled WGS sequence"/>
</dbReference>
<evidence type="ECO:0000313" key="1">
    <source>
        <dbReference type="EMBL" id="EMY04595.1"/>
    </source>
</evidence>